<name>A0AAD7CLW4_MYCRO</name>
<evidence type="ECO:0008006" key="3">
    <source>
        <dbReference type="Google" id="ProtNLM"/>
    </source>
</evidence>
<dbReference type="Gene3D" id="3.10.129.10">
    <property type="entry name" value="Hotdog Thioesterase"/>
    <property type="match status" value="1"/>
</dbReference>
<keyword evidence="2" id="KW-1185">Reference proteome</keyword>
<reference evidence="1" key="1">
    <citation type="submission" date="2023-03" db="EMBL/GenBank/DDBJ databases">
        <title>Massive genome expansion in bonnet fungi (Mycena s.s.) driven by repeated elements and novel gene families across ecological guilds.</title>
        <authorList>
            <consortium name="Lawrence Berkeley National Laboratory"/>
            <person name="Harder C.B."/>
            <person name="Miyauchi S."/>
            <person name="Viragh M."/>
            <person name="Kuo A."/>
            <person name="Thoen E."/>
            <person name="Andreopoulos B."/>
            <person name="Lu D."/>
            <person name="Skrede I."/>
            <person name="Drula E."/>
            <person name="Henrissat B."/>
            <person name="Morin E."/>
            <person name="Kohler A."/>
            <person name="Barry K."/>
            <person name="LaButti K."/>
            <person name="Morin E."/>
            <person name="Salamov A."/>
            <person name="Lipzen A."/>
            <person name="Mereny Z."/>
            <person name="Hegedus B."/>
            <person name="Baldrian P."/>
            <person name="Stursova M."/>
            <person name="Weitz H."/>
            <person name="Taylor A."/>
            <person name="Grigoriev I.V."/>
            <person name="Nagy L.G."/>
            <person name="Martin F."/>
            <person name="Kauserud H."/>
        </authorList>
    </citation>
    <scope>NUCLEOTIDE SEQUENCE</scope>
    <source>
        <strain evidence="1">CBHHK067</strain>
    </source>
</reference>
<organism evidence="1 2">
    <name type="scientific">Mycena rosella</name>
    <name type="common">Pink bonnet</name>
    <name type="synonym">Agaricus rosellus</name>
    <dbReference type="NCBI Taxonomy" id="1033263"/>
    <lineage>
        <taxon>Eukaryota</taxon>
        <taxon>Fungi</taxon>
        <taxon>Dikarya</taxon>
        <taxon>Basidiomycota</taxon>
        <taxon>Agaricomycotina</taxon>
        <taxon>Agaricomycetes</taxon>
        <taxon>Agaricomycetidae</taxon>
        <taxon>Agaricales</taxon>
        <taxon>Marasmiineae</taxon>
        <taxon>Mycenaceae</taxon>
        <taxon>Mycena</taxon>
    </lineage>
</organism>
<dbReference type="AlphaFoldDB" id="A0AAD7CLW4"/>
<sequence>MCNVYGTMHGECAAYMLDPAKVAPAILLGLAKGFDGTGVSQSMNVHWHHPAPLCVFSLPLYVPQGATVSIITRCIFADGRARLSCWEIGKLIVSSTHMFLNAGHAVKL</sequence>
<evidence type="ECO:0000313" key="2">
    <source>
        <dbReference type="Proteomes" id="UP001221757"/>
    </source>
</evidence>
<accession>A0AAD7CLW4</accession>
<protein>
    <recommendedName>
        <fullName evidence="3">Thioesterase domain-containing protein</fullName>
    </recommendedName>
</protein>
<proteinExistence type="predicted"/>
<dbReference type="SUPFAM" id="SSF54637">
    <property type="entry name" value="Thioesterase/thiol ester dehydrase-isomerase"/>
    <property type="match status" value="1"/>
</dbReference>
<comment type="caution">
    <text evidence="1">The sequence shown here is derived from an EMBL/GenBank/DDBJ whole genome shotgun (WGS) entry which is preliminary data.</text>
</comment>
<dbReference type="EMBL" id="JARKIE010000347">
    <property type="protein sequence ID" value="KAJ7652556.1"/>
    <property type="molecule type" value="Genomic_DNA"/>
</dbReference>
<gene>
    <name evidence="1" type="ORF">B0H17DRAFT_1101483</name>
</gene>
<dbReference type="InterPro" id="IPR029069">
    <property type="entry name" value="HotDog_dom_sf"/>
</dbReference>
<dbReference type="Proteomes" id="UP001221757">
    <property type="component" value="Unassembled WGS sequence"/>
</dbReference>
<evidence type="ECO:0000313" key="1">
    <source>
        <dbReference type="EMBL" id="KAJ7652556.1"/>
    </source>
</evidence>